<proteinExistence type="predicted"/>
<evidence type="ECO:0000256" key="2">
    <source>
        <dbReference type="ARBA" id="ARBA00022448"/>
    </source>
</evidence>
<evidence type="ECO:0000256" key="3">
    <source>
        <dbReference type="ARBA" id="ARBA00022475"/>
    </source>
</evidence>
<dbReference type="Pfam" id="PF03613">
    <property type="entry name" value="EIID-AGA"/>
    <property type="match status" value="1"/>
</dbReference>
<feature type="transmembrane region" description="Helical" evidence="10">
    <location>
        <begin position="136"/>
        <end position="157"/>
    </location>
</feature>
<keyword evidence="5" id="KW-0598">Phosphotransferase system</keyword>
<keyword evidence="7 10" id="KW-1133">Transmembrane helix</keyword>
<keyword evidence="8 10" id="KW-0472">Membrane</keyword>
<dbReference type="OrthoDB" id="9811533at2"/>
<evidence type="ECO:0000313" key="12">
    <source>
        <dbReference type="Proteomes" id="UP000189966"/>
    </source>
</evidence>
<evidence type="ECO:0000256" key="5">
    <source>
        <dbReference type="ARBA" id="ARBA00022683"/>
    </source>
</evidence>
<feature type="transmembrane region" description="Helical" evidence="10">
    <location>
        <begin position="96"/>
        <end position="115"/>
    </location>
</feature>
<keyword evidence="2" id="KW-0813">Transport</keyword>
<organism evidence="11 12">
    <name type="scientific">Photobacterium piscicola</name>
    <dbReference type="NCBI Taxonomy" id="1378299"/>
    <lineage>
        <taxon>Bacteria</taxon>
        <taxon>Pseudomonadati</taxon>
        <taxon>Pseudomonadota</taxon>
        <taxon>Gammaproteobacteria</taxon>
        <taxon>Vibrionales</taxon>
        <taxon>Vibrionaceae</taxon>
        <taxon>Photobacterium</taxon>
    </lineage>
</organism>
<dbReference type="PANTHER" id="PTHR32502:SF5">
    <property type="entry name" value="N-ACETYLGALACTOSAMINE PERMEASE IID COMPONENT-RELATED"/>
    <property type="match status" value="1"/>
</dbReference>
<evidence type="ECO:0000256" key="7">
    <source>
        <dbReference type="ARBA" id="ARBA00022989"/>
    </source>
</evidence>
<accession>A0A1T5HXH2</accession>
<evidence type="ECO:0000256" key="6">
    <source>
        <dbReference type="ARBA" id="ARBA00022692"/>
    </source>
</evidence>
<keyword evidence="6 10" id="KW-0812">Transmembrane</keyword>
<evidence type="ECO:0000256" key="4">
    <source>
        <dbReference type="ARBA" id="ARBA00022597"/>
    </source>
</evidence>
<dbReference type="Proteomes" id="UP000189966">
    <property type="component" value="Unassembled WGS sequence"/>
</dbReference>
<dbReference type="AlphaFoldDB" id="A0A1T5HXH2"/>
<sequence>MVSNAHTHPATSIPAENPDVRPAPGIGEDEYEDKSTGAELTSADINRMAWRSMLLQASFNYERMQASGWLYGLLPGLSKIHTNKADLAKSMKGHMGFFNTHPFLVTFVMGIILAMERSKQNVNSIQSTKIAVGAPMGGIGDAMFWLTLLPICAGIGADLALQGSIMGAVVFLLLFNSVHFGLRFGLAHYAYKMGVAAIPMIKANTKKVGHAASIVGMTVIGALVATYVRLSTTAEIEAGDAVVKLQADVLDKLMPAFLPLLYTLLMYALVKRGWSPLKLIGVTVVISIAGRFSGIL</sequence>
<dbReference type="GO" id="GO:0009401">
    <property type="term" value="P:phosphoenolpyruvate-dependent sugar phosphotransferase system"/>
    <property type="evidence" value="ECO:0007669"/>
    <property type="project" value="UniProtKB-KW"/>
</dbReference>
<feature type="region of interest" description="Disordered" evidence="9">
    <location>
        <begin position="1"/>
        <end position="38"/>
    </location>
</feature>
<reference evidence="11 12" key="1">
    <citation type="submission" date="2017-02" db="EMBL/GenBank/DDBJ databases">
        <authorList>
            <person name="Peterson S.W."/>
        </authorList>
    </citation>
    <scope>NUCLEOTIDE SEQUENCE [LARGE SCALE GENOMIC DNA]</scope>
    <source>
        <strain evidence="12">type strain: NCCB 100098</strain>
    </source>
</reference>
<dbReference type="InterPro" id="IPR004704">
    <property type="entry name" value="PTS_IID_man"/>
</dbReference>
<dbReference type="PANTHER" id="PTHR32502">
    <property type="entry name" value="N-ACETYLGALACTOSAMINE PERMEASE II COMPONENT-RELATED"/>
    <property type="match status" value="1"/>
</dbReference>
<dbReference type="InterPro" id="IPR050303">
    <property type="entry name" value="GatZ_KbaZ_carbometab"/>
</dbReference>
<evidence type="ECO:0000256" key="8">
    <source>
        <dbReference type="ARBA" id="ARBA00023136"/>
    </source>
</evidence>
<comment type="subcellular location">
    <subcellularLocation>
        <location evidence="1">Cell membrane</location>
        <topology evidence="1">Multi-pass membrane protein</topology>
    </subcellularLocation>
</comment>
<evidence type="ECO:0000256" key="1">
    <source>
        <dbReference type="ARBA" id="ARBA00004651"/>
    </source>
</evidence>
<evidence type="ECO:0000256" key="9">
    <source>
        <dbReference type="SAM" id="MobiDB-lite"/>
    </source>
</evidence>
<feature type="transmembrane region" description="Helical" evidence="10">
    <location>
        <begin position="208"/>
        <end position="228"/>
    </location>
</feature>
<keyword evidence="3" id="KW-1003">Cell membrane</keyword>
<name>A0A1T5HXH2_9GAMM</name>
<evidence type="ECO:0000256" key="10">
    <source>
        <dbReference type="SAM" id="Phobius"/>
    </source>
</evidence>
<dbReference type="RefSeq" id="WP_080156285.1">
    <property type="nucleotide sequence ID" value="NZ_CP175535.1"/>
</dbReference>
<dbReference type="PROSITE" id="PS51108">
    <property type="entry name" value="PTS_EIID"/>
    <property type="match status" value="1"/>
</dbReference>
<gene>
    <name evidence="11" type="primary">manZ_1</name>
    <name evidence="11" type="ORF">CZ809_01008</name>
</gene>
<feature type="transmembrane region" description="Helical" evidence="10">
    <location>
        <begin position="163"/>
        <end position="187"/>
    </location>
</feature>
<dbReference type="NCBIfam" id="NF040760">
    <property type="entry name" value="AgaE"/>
    <property type="match status" value="1"/>
</dbReference>
<evidence type="ECO:0000313" key="11">
    <source>
        <dbReference type="EMBL" id="SKC31508.1"/>
    </source>
</evidence>
<feature type="transmembrane region" description="Helical" evidence="10">
    <location>
        <begin position="277"/>
        <end position="295"/>
    </location>
</feature>
<feature type="compositionally biased region" description="Polar residues" evidence="9">
    <location>
        <begin position="1"/>
        <end position="10"/>
    </location>
</feature>
<feature type="transmembrane region" description="Helical" evidence="10">
    <location>
        <begin position="253"/>
        <end position="270"/>
    </location>
</feature>
<protein>
    <submittedName>
        <fullName evidence="11">Mannose permease IID component</fullName>
    </submittedName>
</protein>
<dbReference type="GO" id="GO:0005886">
    <property type="term" value="C:plasma membrane"/>
    <property type="evidence" value="ECO:0007669"/>
    <property type="project" value="UniProtKB-SubCell"/>
</dbReference>
<dbReference type="EMBL" id="FUZI01000001">
    <property type="protein sequence ID" value="SKC31508.1"/>
    <property type="molecule type" value="Genomic_DNA"/>
</dbReference>
<keyword evidence="4" id="KW-0762">Sugar transport</keyword>